<organism evidence="2 3">
    <name type="scientific">Caerostris extrusa</name>
    <name type="common">Bark spider</name>
    <name type="synonym">Caerostris bankana</name>
    <dbReference type="NCBI Taxonomy" id="172846"/>
    <lineage>
        <taxon>Eukaryota</taxon>
        <taxon>Metazoa</taxon>
        <taxon>Ecdysozoa</taxon>
        <taxon>Arthropoda</taxon>
        <taxon>Chelicerata</taxon>
        <taxon>Arachnida</taxon>
        <taxon>Araneae</taxon>
        <taxon>Araneomorphae</taxon>
        <taxon>Entelegynae</taxon>
        <taxon>Araneoidea</taxon>
        <taxon>Araneidae</taxon>
        <taxon>Caerostris</taxon>
    </lineage>
</organism>
<accession>A0AAV4VTK5</accession>
<evidence type="ECO:0000313" key="3">
    <source>
        <dbReference type="Proteomes" id="UP001054945"/>
    </source>
</evidence>
<dbReference type="Proteomes" id="UP001054945">
    <property type="component" value="Unassembled WGS sequence"/>
</dbReference>
<feature type="transmembrane region" description="Helical" evidence="1">
    <location>
        <begin position="64"/>
        <end position="84"/>
    </location>
</feature>
<dbReference type="EMBL" id="BPLR01015122">
    <property type="protein sequence ID" value="GIY73791.1"/>
    <property type="molecule type" value="Genomic_DNA"/>
</dbReference>
<comment type="caution">
    <text evidence="2">The sequence shown here is derived from an EMBL/GenBank/DDBJ whole genome shotgun (WGS) entry which is preliminary data.</text>
</comment>
<keyword evidence="1" id="KW-0472">Membrane</keyword>
<evidence type="ECO:0000313" key="2">
    <source>
        <dbReference type="EMBL" id="GIY73791.1"/>
    </source>
</evidence>
<sequence>MDQLLPSDNGKGSTYGATLCELFFFCPGYANPSTDLIEQKWTKSFFVRGHNEITLLLQRTMTTVVIIAILLLQFRSCFFLVSFLPFSEVPQREKVPNLLFPLLHITAKSV</sequence>
<evidence type="ECO:0000256" key="1">
    <source>
        <dbReference type="SAM" id="Phobius"/>
    </source>
</evidence>
<protein>
    <submittedName>
        <fullName evidence="2">Uncharacterized protein</fullName>
    </submittedName>
</protein>
<dbReference type="AlphaFoldDB" id="A0AAV4VTK5"/>
<name>A0AAV4VTK5_CAEEX</name>
<proteinExistence type="predicted"/>
<keyword evidence="1" id="KW-1133">Transmembrane helix</keyword>
<gene>
    <name evidence="2" type="ORF">CEXT_569791</name>
</gene>
<keyword evidence="3" id="KW-1185">Reference proteome</keyword>
<keyword evidence="1" id="KW-0812">Transmembrane</keyword>
<reference evidence="2 3" key="1">
    <citation type="submission" date="2021-06" db="EMBL/GenBank/DDBJ databases">
        <title>Caerostris extrusa draft genome.</title>
        <authorList>
            <person name="Kono N."/>
            <person name="Arakawa K."/>
        </authorList>
    </citation>
    <scope>NUCLEOTIDE SEQUENCE [LARGE SCALE GENOMIC DNA]</scope>
</reference>